<accession>A0A1Z9YZX5</accession>
<keyword evidence="1" id="KW-0732">Signal</keyword>
<proteinExistence type="predicted"/>
<feature type="signal peptide" evidence="1">
    <location>
        <begin position="1"/>
        <end position="21"/>
    </location>
</feature>
<name>A0A1Z9YZX5_9GAMM</name>
<reference evidence="3 4" key="1">
    <citation type="submission" date="2017-05" db="EMBL/GenBank/DDBJ databases">
        <title>Acinetobacter populi ANC 5415 (= PBJ7), whole genome shotgun sequencing project.</title>
        <authorList>
            <person name="Nemec A."/>
            <person name="Radolfova-Krizova L."/>
        </authorList>
    </citation>
    <scope>NUCLEOTIDE SEQUENCE [LARGE SCALE GENOMIC DNA]</scope>
    <source>
        <strain evidence="3 4">PBJ7</strain>
    </source>
</reference>
<organism evidence="3 4">
    <name type="scientific">Acinetobacter populi</name>
    <dbReference type="NCBI Taxonomy" id="1582270"/>
    <lineage>
        <taxon>Bacteria</taxon>
        <taxon>Pseudomonadati</taxon>
        <taxon>Pseudomonadota</taxon>
        <taxon>Gammaproteobacteria</taxon>
        <taxon>Moraxellales</taxon>
        <taxon>Moraxellaceae</taxon>
        <taxon>Acinetobacter</taxon>
    </lineage>
</organism>
<dbReference type="EMBL" id="NEXX01000002">
    <property type="protein sequence ID" value="OUY07759.1"/>
    <property type="molecule type" value="Genomic_DNA"/>
</dbReference>
<dbReference type="RefSeq" id="WP_087620302.1">
    <property type="nucleotide sequence ID" value="NZ_NEXX01000002.1"/>
</dbReference>
<feature type="domain" description="DUF6160" evidence="2">
    <location>
        <begin position="1"/>
        <end position="90"/>
    </location>
</feature>
<comment type="caution">
    <text evidence="3">The sequence shown here is derived from an EMBL/GenBank/DDBJ whole genome shotgun (WGS) entry which is preliminary data.</text>
</comment>
<evidence type="ECO:0000313" key="3">
    <source>
        <dbReference type="EMBL" id="OUY07759.1"/>
    </source>
</evidence>
<keyword evidence="4" id="KW-1185">Reference proteome</keyword>
<evidence type="ECO:0000256" key="1">
    <source>
        <dbReference type="SAM" id="SignalP"/>
    </source>
</evidence>
<feature type="chain" id="PRO_5012871516" description="DUF6160 domain-containing protein" evidence="1">
    <location>
        <begin position="22"/>
        <end position="291"/>
    </location>
</feature>
<evidence type="ECO:0000313" key="4">
    <source>
        <dbReference type="Proteomes" id="UP000196536"/>
    </source>
</evidence>
<sequence length="291" mass="29003">MKLFTKIALVSAMAISANAMASQLQALDDETLSATTGQDGISIQISAPTSGSITIDKVNVHDTDGFGTATAGAITLGNHFDSANQVKVNLGAGTTIGVDIDAGKNGSNAATLNVAITLPSSFSIDTGDIGVQGSSGSAADYGTADSLVGTNTKILDTMNIALGGTTLNVQLGHEEQGAMIKLTGTIANGITISNLALNDDNGAPIANGGTETAGSLNIGTLKITDSGVTSLGLNSDIDIDATGLIIKDNSTTKKDIIITRLGLGDVAGPKIGDVEVLGLSTTGMGIRVSGK</sequence>
<dbReference type="AlphaFoldDB" id="A0A1Z9YZX5"/>
<dbReference type="InterPro" id="IPR046158">
    <property type="entry name" value="DUF6160"/>
</dbReference>
<gene>
    <name evidence="3" type="ORF">CAP51_08480</name>
</gene>
<protein>
    <recommendedName>
        <fullName evidence="2">DUF6160 domain-containing protein</fullName>
    </recommendedName>
</protein>
<dbReference type="Pfam" id="PF19657">
    <property type="entry name" value="DUF6160"/>
    <property type="match status" value="1"/>
</dbReference>
<dbReference type="Proteomes" id="UP000196536">
    <property type="component" value="Unassembled WGS sequence"/>
</dbReference>
<dbReference type="OrthoDB" id="6078536at2"/>
<evidence type="ECO:0000259" key="2">
    <source>
        <dbReference type="Pfam" id="PF19657"/>
    </source>
</evidence>